<feature type="transmembrane region" description="Helical" evidence="2">
    <location>
        <begin position="14"/>
        <end position="32"/>
    </location>
</feature>
<evidence type="ECO:0000313" key="3">
    <source>
        <dbReference type="EMBL" id="CAD5214003.1"/>
    </source>
</evidence>
<evidence type="ECO:0000256" key="1">
    <source>
        <dbReference type="SAM" id="MobiDB-lite"/>
    </source>
</evidence>
<name>A0A811KE33_9BILA</name>
<dbReference type="Proteomes" id="UP000783686">
    <property type="component" value="Unassembled WGS sequence"/>
</dbReference>
<comment type="caution">
    <text evidence="3">The sequence shown here is derived from an EMBL/GenBank/DDBJ whole genome shotgun (WGS) entry which is preliminary data.</text>
</comment>
<dbReference type="PANTHER" id="PTHR21579">
    <property type="entry name" value="PROTEIN TINCAR"/>
    <property type="match status" value="1"/>
</dbReference>
<dbReference type="Proteomes" id="UP000614601">
    <property type="component" value="Unassembled WGS sequence"/>
</dbReference>
<evidence type="ECO:0000256" key="2">
    <source>
        <dbReference type="SAM" id="Phobius"/>
    </source>
</evidence>
<dbReference type="EMBL" id="CAJFCW020000003">
    <property type="protein sequence ID" value="CAG9101896.1"/>
    <property type="molecule type" value="Genomic_DNA"/>
</dbReference>
<dbReference type="PANTHER" id="PTHR21579:SF20">
    <property type="entry name" value="PROTEIN TINCAR"/>
    <property type="match status" value="1"/>
</dbReference>
<keyword evidence="4" id="KW-1185">Reference proteome</keyword>
<dbReference type="InterPro" id="IPR053291">
    <property type="entry name" value="Ommatidial_diff-associated"/>
</dbReference>
<proteinExistence type="predicted"/>
<dbReference type="AlphaFoldDB" id="A0A811KE33"/>
<feature type="compositionally biased region" description="Low complexity" evidence="1">
    <location>
        <begin position="619"/>
        <end position="640"/>
    </location>
</feature>
<feature type="compositionally biased region" description="Polar residues" evidence="1">
    <location>
        <begin position="586"/>
        <end position="599"/>
    </location>
</feature>
<feature type="transmembrane region" description="Helical" evidence="2">
    <location>
        <begin position="53"/>
        <end position="76"/>
    </location>
</feature>
<keyword evidence="2" id="KW-0472">Membrane</keyword>
<reference evidence="3" key="1">
    <citation type="submission" date="2020-09" db="EMBL/GenBank/DDBJ databases">
        <authorList>
            <person name="Kikuchi T."/>
        </authorList>
    </citation>
    <scope>NUCLEOTIDE SEQUENCE</scope>
    <source>
        <strain evidence="3">SH1</strain>
    </source>
</reference>
<feature type="transmembrane region" description="Helical" evidence="2">
    <location>
        <begin position="404"/>
        <end position="426"/>
    </location>
</feature>
<evidence type="ECO:0000313" key="4">
    <source>
        <dbReference type="Proteomes" id="UP000614601"/>
    </source>
</evidence>
<keyword evidence="2" id="KW-1133">Transmembrane helix</keyword>
<gene>
    <name evidence="3" type="ORF">BOKJ2_LOCUS5375</name>
</gene>
<keyword evidence="2" id="KW-0812">Transmembrane</keyword>
<feature type="transmembrane region" description="Helical" evidence="2">
    <location>
        <begin position="376"/>
        <end position="397"/>
    </location>
</feature>
<feature type="transmembrane region" description="Helical" evidence="2">
    <location>
        <begin position="239"/>
        <end position="265"/>
    </location>
</feature>
<feature type="transmembrane region" description="Helical" evidence="2">
    <location>
        <begin position="286"/>
        <end position="319"/>
    </location>
</feature>
<dbReference type="EMBL" id="CAJFDH010000003">
    <property type="protein sequence ID" value="CAD5214003.1"/>
    <property type="molecule type" value="Genomic_DNA"/>
</dbReference>
<sequence length="673" mass="75708">MVCNIIRLNSLSTIWYTVLTILLQAYILYLSIHRYRLYTEIKWPHNAYPRGWLTVYISLCGASIPLMVLMGLFGVFKTGNLAGDNKKLKWSEKDDKRCREKGCFPFSTIRAIWIHAPPLPQTLHLLAALVQLVAQQIMLAQLYRFGFINSGDLLNTELDFLYQRSRQLATNLPMGDTRLQGFRITSDELAGSPLAPRLLPILMHARLFGIPLEFVNLFIALIAYAAAYPSVFWKLNKWFSLWFTLQLLIHSADVIFTYLGFSILFRIQETNYYSLRPIGIGQHLAVASQLIVYLPVVILGTFVATIVLMMIAPIIVYAYGYNKYYATVKAKYDSEAPTPKPNAVGLLDDFDGGRQSDQTTLPPLCCDGYGPHVTAIFLLVILVIIKAPTIYALLLLYQHDEKPFLLSCLIAEITYLFSWILLWLLYTCKREWKFKIPPRQMYSPRPPVLVSNYRPPEPTNLFSGTYQRTQYEKNSPTNYHPESYASIRRPIRPAGLMYAQNLNENSNDYAANPMDYNKIGTLNNTNTTTASYGSYTLGRTSNINYESGYGTYGMSNGSPKSNTYAPNQQKLQISGNSVTKPLISGANFTSKPNWDQPNGTYGKIEKAHDPAALPPPATMTPSSTLTSQNSNTSSFQQNSTNQTAQLTTLLMKHGSTSTLTQLDPNAQFATSVV</sequence>
<protein>
    <submittedName>
        <fullName evidence="3">Uncharacterized protein</fullName>
    </submittedName>
</protein>
<dbReference type="OrthoDB" id="10033661at2759"/>
<feature type="region of interest" description="Disordered" evidence="1">
    <location>
        <begin position="586"/>
        <end position="640"/>
    </location>
</feature>
<feature type="transmembrane region" description="Helical" evidence="2">
    <location>
        <begin position="207"/>
        <end position="227"/>
    </location>
</feature>
<accession>A0A811KE33</accession>
<organism evidence="3 4">
    <name type="scientific">Bursaphelenchus okinawaensis</name>
    <dbReference type="NCBI Taxonomy" id="465554"/>
    <lineage>
        <taxon>Eukaryota</taxon>
        <taxon>Metazoa</taxon>
        <taxon>Ecdysozoa</taxon>
        <taxon>Nematoda</taxon>
        <taxon>Chromadorea</taxon>
        <taxon>Rhabditida</taxon>
        <taxon>Tylenchina</taxon>
        <taxon>Tylenchomorpha</taxon>
        <taxon>Aphelenchoidea</taxon>
        <taxon>Aphelenchoididae</taxon>
        <taxon>Bursaphelenchus</taxon>
    </lineage>
</organism>